<evidence type="ECO:0000313" key="2">
    <source>
        <dbReference type="Proteomes" id="UP000593568"/>
    </source>
</evidence>
<sequence>MEDRMARLCISDGKEEEVMQFGGLSGGTNRLYDCCLVGTFLTASVVQFQAMRNMLANLWHPIAVHDLPPGFYFKAVAKQLGDFIGEFFEYDCNQLKWGTQPPSRAVVGESICLRNSQVQAFDLEMFNNMNRVLRVNFDGKTKVVFGSEWDSNEGRAQDLMIHDLEEISVGE</sequence>
<accession>A0A7J9EZ29</accession>
<gene>
    <name evidence="1" type="ORF">Gotri_006059</name>
</gene>
<evidence type="ECO:0000313" key="1">
    <source>
        <dbReference type="EMBL" id="MBA0778158.1"/>
    </source>
</evidence>
<proteinExistence type="predicted"/>
<dbReference type="AlphaFoldDB" id="A0A7J9EZ29"/>
<organism evidence="1 2">
    <name type="scientific">Gossypium trilobum</name>
    <dbReference type="NCBI Taxonomy" id="34281"/>
    <lineage>
        <taxon>Eukaryota</taxon>
        <taxon>Viridiplantae</taxon>
        <taxon>Streptophyta</taxon>
        <taxon>Embryophyta</taxon>
        <taxon>Tracheophyta</taxon>
        <taxon>Spermatophyta</taxon>
        <taxon>Magnoliopsida</taxon>
        <taxon>eudicotyledons</taxon>
        <taxon>Gunneridae</taxon>
        <taxon>Pentapetalae</taxon>
        <taxon>rosids</taxon>
        <taxon>malvids</taxon>
        <taxon>Malvales</taxon>
        <taxon>Malvaceae</taxon>
        <taxon>Malvoideae</taxon>
        <taxon>Gossypium</taxon>
    </lineage>
</organism>
<reference evidence="1 2" key="1">
    <citation type="journal article" date="2019" name="Genome Biol. Evol.">
        <title>Insights into the evolution of the New World diploid cottons (Gossypium, subgenus Houzingenia) based on genome sequencing.</title>
        <authorList>
            <person name="Grover C.E."/>
            <person name="Arick M.A. 2nd"/>
            <person name="Thrash A."/>
            <person name="Conover J.L."/>
            <person name="Sanders W.S."/>
            <person name="Peterson D.G."/>
            <person name="Frelichowski J.E."/>
            <person name="Scheffler J.A."/>
            <person name="Scheffler B.E."/>
            <person name="Wendel J.F."/>
        </authorList>
    </citation>
    <scope>NUCLEOTIDE SEQUENCE [LARGE SCALE GENOMIC DNA]</scope>
    <source>
        <strain evidence="1">8</strain>
        <tissue evidence="1">Leaf</tissue>
    </source>
</reference>
<keyword evidence="2" id="KW-1185">Reference proteome</keyword>
<dbReference type="EMBL" id="JABEZW010000010">
    <property type="protein sequence ID" value="MBA0778158.1"/>
    <property type="molecule type" value="Genomic_DNA"/>
</dbReference>
<name>A0A7J9EZ29_9ROSI</name>
<evidence type="ECO:0008006" key="3">
    <source>
        <dbReference type="Google" id="ProtNLM"/>
    </source>
</evidence>
<dbReference type="Proteomes" id="UP000593568">
    <property type="component" value="Unassembled WGS sequence"/>
</dbReference>
<protein>
    <recommendedName>
        <fullName evidence="3">DUF4283 domain-containing protein</fullName>
    </recommendedName>
</protein>
<comment type="caution">
    <text evidence="1">The sequence shown here is derived from an EMBL/GenBank/DDBJ whole genome shotgun (WGS) entry which is preliminary data.</text>
</comment>